<accession>A0A8J5X472</accession>
<reference evidence="1" key="1">
    <citation type="submission" date="2021-05" db="EMBL/GenBank/DDBJ databases">
        <title>The genome of the haptophyte Pavlova lutheri (Diacronema luteri, Pavlovales) - a model for lipid biosynthesis in eukaryotic algae.</title>
        <authorList>
            <person name="Hulatt C.J."/>
            <person name="Posewitz M.C."/>
        </authorList>
    </citation>
    <scope>NUCLEOTIDE SEQUENCE</scope>
    <source>
        <strain evidence="1">NIVA-4/92</strain>
    </source>
</reference>
<gene>
    <name evidence="1" type="ORF">KFE25_013146</name>
</gene>
<comment type="caution">
    <text evidence="1">The sequence shown here is derived from an EMBL/GenBank/DDBJ whole genome shotgun (WGS) entry which is preliminary data.</text>
</comment>
<organism evidence="1 2">
    <name type="scientific">Diacronema lutheri</name>
    <name type="common">Unicellular marine alga</name>
    <name type="synonym">Monochrysis lutheri</name>
    <dbReference type="NCBI Taxonomy" id="2081491"/>
    <lineage>
        <taxon>Eukaryota</taxon>
        <taxon>Haptista</taxon>
        <taxon>Haptophyta</taxon>
        <taxon>Pavlovophyceae</taxon>
        <taxon>Pavlovales</taxon>
        <taxon>Pavlovaceae</taxon>
        <taxon>Diacronema</taxon>
    </lineage>
</organism>
<evidence type="ECO:0000313" key="2">
    <source>
        <dbReference type="Proteomes" id="UP000751190"/>
    </source>
</evidence>
<protein>
    <submittedName>
        <fullName evidence="1">Uncharacterized protein</fullName>
    </submittedName>
</protein>
<evidence type="ECO:0000313" key="1">
    <source>
        <dbReference type="EMBL" id="KAG8460496.1"/>
    </source>
</evidence>
<dbReference type="OrthoDB" id="10519142at2759"/>
<proteinExistence type="predicted"/>
<keyword evidence="2" id="KW-1185">Reference proteome</keyword>
<sequence>MVVDAFTRRWVLGAIVALPLGGEPLGSALYTNVRKSIVRSAQIADQLDKWQKGAYEDLVLGAPPPADARPLVLEPTLARTLLDAASDAFAQVRPDVRRDDLASRAEEAAMRTLSNSEREAVAQDSGALGARFELLVLRDWLAYRDALPTGESRARFTAAYGERLRAQLLPNGAGGGAAACDGRASTDDALRAAQRLVAALERGGAVRGVAWQNVDLFSEGLSDSFSVLLERSAWLRASLELQTGRSLFRPDPVGEGVAACFRACAARETAHIEYYLDDAYRPSSTAPPTQTLIEWTLV</sequence>
<dbReference type="AlphaFoldDB" id="A0A8J5X472"/>
<dbReference type="EMBL" id="JAGTXO010000032">
    <property type="protein sequence ID" value="KAG8460496.1"/>
    <property type="molecule type" value="Genomic_DNA"/>
</dbReference>
<dbReference type="Proteomes" id="UP000751190">
    <property type="component" value="Unassembled WGS sequence"/>
</dbReference>
<name>A0A8J5X472_DIALT</name>